<dbReference type="Gene3D" id="3.10.250.10">
    <property type="entry name" value="SRCR-like domain"/>
    <property type="match status" value="1"/>
</dbReference>
<comment type="caution">
    <text evidence="2">Lacks conserved residue(s) required for the propagation of feature annotation.</text>
</comment>
<dbReference type="GO" id="GO:0016020">
    <property type="term" value="C:membrane"/>
    <property type="evidence" value="ECO:0007669"/>
    <property type="project" value="InterPro"/>
</dbReference>
<dbReference type="PROSITE" id="PS50287">
    <property type="entry name" value="SRCR_2"/>
    <property type="match status" value="1"/>
</dbReference>
<accession>A0A8C4SAN3</accession>
<proteinExistence type="predicted"/>
<dbReference type="SUPFAM" id="SSF56487">
    <property type="entry name" value="SRCR-like"/>
    <property type="match status" value="1"/>
</dbReference>
<evidence type="ECO:0000256" key="2">
    <source>
        <dbReference type="PROSITE-ProRule" id="PRU00196"/>
    </source>
</evidence>
<keyword evidence="5" id="KW-1185">Reference proteome</keyword>
<dbReference type="InterPro" id="IPR036772">
    <property type="entry name" value="SRCR-like_dom_sf"/>
</dbReference>
<evidence type="ECO:0000259" key="3">
    <source>
        <dbReference type="PROSITE" id="PS50287"/>
    </source>
</evidence>
<name>A0A8C4SAN3_ERPCA</name>
<reference evidence="4" key="2">
    <citation type="submission" date="2025-08" db="UniProtKB">
        <authorList>
            <consortium name="Ensembl"/>
        </authorList>
    </citation>
    <scope>IDENTIFICATION</scope>
</reference>
<feature type="disulfide bond" evidence="2">
    <location>
        <begin position="96"/>
        <end position="106"/>
    </location>
</feature>
<dbReference type="PRINTS" id="PR00258">
    <property type="entry name" value="SPERACTRCPTR"/>
</dbReference>
<dbReference type="Ensembl" id="ENSECRT00000015023.1">
    <property type="protein sequence ID" value="ENSECRP00000014764.1"/>
    <property type="gene ID" value="ENSECRG00000009844.1"/>
</dbReference>
<dbReference type="PANTHER" id="PTHR48071:SF18">
    <property type="entry name" value="DELETED IN MALIGNANT BRAIN TUMORS 1 PROTEIN-RELATED"/>
    <property type="match status" value="1"/>
</dbReference>
<dbReference type="GeneTree" id="ENSGT00950000183145"/>
<dbReference type="InterPro" id="IPR001190">
    <property type="entry name" value="SRCR"/>
</dbReference>
<dbReference type="PROSITE" id="PS00420">
    <property type="entry name" value="SRCR_1"/>
    <property type="match status" value="1"/>
</dbReference>
<evidence type="ECO:0000256" key="1">
    <source>
        <dbReference type="ARBA" id="ARBA00023157"/>
    </source>
</evidence>
<dbReference type="PANTHER" id="PTHR48071">
    <property type="entry name" value="SRCR DOMAIN-CONTAINING PROTEIN"/>
    <property type="match status" value="1"/>
</dbReference>
<sequence length="148" mass="16421">MPTLSNKVIQLRIWLNRAKDREVTQGGLRLANGGRCAGRVEVFYKGTWGTVCDNAWGLQNADVVCQQKGYGAAVSAPHNAAFGLGSGDILQDDVRCFGNEMAFSQCPFRGWRLHNLTHVLLTEEQKHYAHPNLFLGESQSGQVMEWSL</sequence>
<dbReference type="Pfam" id="PF00530">
    <property type="entry name" value="SRCR"/>
    <property type="match status" value="1"/>
</dbReference>
<dbReference type="SMART" id="SM00202">
    <property type="entry name" value="SR"/>
    <property type="match status" value="1"/>
</dbReference>
<evidence type="ECO:0000313" key="5">
    <source>
        <dbReference type="Proteomes" id="UP000694620"/>
    </source>
</evidence>
<reference evidence="4" key="3">
    <citation type="submission" date="2025-09" db="UniProtKB">
        <authorList>
            <consortium name="Ensembl"/>
        </authorList>
    </citation>
    <scope>IDENTIFICATION</scope>
</reference>
<keyword evidence="1 2" id="KW-1015">Disulfide bond</keyword>
<protein>
    <recommendedName>
        <fullName evidence="3">SRCR domain-containing protein</fullName>
    </recommendedName>
</protein>
<reference evidence="4" key="1">
    <citation type="submission" date="2021-06" db="EMBL/GenBank/DDBJ databases">
        <authorList>
            <consortium name="Wellcome Sanger Institute Data Sharing"/>
        </authorList>
    </citation>
    <scope>NUCLEOTIDE SEQUENCE [LARGE SCALE GENOMIC DNA]</scope>
</reference>
<dbReference type="FunFam" id="3.10.250.10:FF:000009">
    <property type="entry name" value="WC1"/>
    <property type="match status" value="1"/>
</dbReference>
<dbReference type="Proteomes" id="UP000694620">
    <property type="component" value="Chromosome 11"/>
</dbReference>
<feature type="domain" description="SRCR" evidence="3">
    <location>
        <begin position="28"/>
        <end position="118"/>
    </location>
</feature>
<organism evidence="4 5">
    <name type="scientific">Erpetoichthys calabaricus</name>
    <name type="common">Rope fish</name>
    <name type="synonym">Calamoichthys calabaricus</name>
    <dbReference type="NCBI Taxonomy" id="27687"/>
    <lineage>
        <taxon>Eukaryota</taxon>
        <taxon>Metazoa</taxon>
        <taxon>Chordata</taxon>
        <taxon>Craniata</taxon>
        <taxon>Vertebrata</taxon>
        <taxon>Euteleostomi</taxon>
        <taxon>Actinopterygii</taxon>
        <taxon>Polypteriformes</taxon>
        <taxon>Polypteridae</taxon>
        <taxon>Erpetoichthys</taxon>
    </lineage>
</organism>
<evidence type="ECO:0000313" key="4">
    <source>
        <dbReference type="Ensembl" id="ENSECRP00000014764.1"/>
    </source>
</evidence>
<dbReference type="AlphaFoldDB" id="A0A8C4SAN3"/>